<protein>
    <submittedName>
        <fullName evidence="1">Uncharacterized protein</fullName>
    </submittedName>
</protein>
<comment type="caution">
    <text evidence="1">The sequence shown here is derived from an EMBL/GenBank/DDBJ whole genome shotgun (WGS) entry which is preliminary data.</text>
</comment>
<organism evidence="1 2">
    <name type="scientific">Prunus yedoensis var. nudiflora</name>
    <dbReference type="NCBI Taxonomy" id="2094558"/>
    <lineage>
        <taxon>Eukaryota</taxon>
        <taxon>Viridiplantae</taxon>
        <taxon>Streptophyta</taxon>
        <taxon>Embryophyta</taxon>
        <taxon>Tracheophyta</taxon>
        <taxon>Spermatophyta</taxon>
        <taxon>Magnoliopsida</taxon>
        <taxon>eudicotyledons</taxon>
        <taxon>Gunneridae</taxon>
        <taxon>Pentapetalae</taxon>
        <taxon>rosids</taxon>
        <taxon>fabids</taxon>
        <taxon>Rosales</taxon>
        <taxon>Rosaceae</taxon>
        <taxon>Amygdaloideae</taxon>
        <taxon>Amygdaleae</taxon>
        <taxon>Prunus</taxon>
    </lineage>
</organism>
<gene>
    <name evidence="1" type="ORF">Pyn_35275</name>
</gene>
<evidence type="ECO:0000313" key="2">
    <source>
        <dbReference type="Proteomes" id="UP000250321"/>
    </source>
</evidence>
<dbReference type="Proteomes" id="UP000250321">
    <property type="component" value="Unassembled WGS sequence"/>
</dbReference>
<dbReference type="AlphaFoldDB" id="A0A314ZG71"/>
<evidence type="ECO:0000313" key="1">
    <source>
        <dbReference type="EMBL" id="PQQ16534.1"/>
    </source>
</evidence>
<accession>A0A314ZG71</accession>
<sequence length="77" mass="8103">MWLLPVGLCQHADVSVTSPLTSAAFGPQPRQFLRVDLPELVGPTLCPGWTLSAGGVFWAWGPFLLALLPCGGSALRG</sequence>
<dbReference type="EMBL" id="PJQY01000188">
    <property type="protein sequence ID" value="PQQ16534.1"/>
    <property type="molecule type" value="Genomic_DNA"/>
</dbReference>
<name>A0A314ZG71_PRUYE</name>
<reference evidence="1 2" key="1">
    <citation type="submission" date="2018-02" db="EMBL/GenBank/DDBJ databases">
        <title>Draft genome of wild Prunus yedoensis var. nudiflora.</title>
        <authorList>
            <person name="Baek S."/>
            <person name="Kim J.-H."/>
            <person name="Choi K."/>
            <person name="Kim G.-B."/>
            <person name="Cho A."/>
            <person name="Jang H."/>
            <person name="Shin C.-H."/>
            <person name="Yu H.-J."/>
            <person name="Mun J.-H."/>
        </authorList>
    </citation>
    <scope>NUCLEOTIDE SEQUENCE [LARGE SCALE GENOMIC DNA]</scope>
    <source>
        <strain evidence="2">cv. Jeju island</strain>
        <tissue evidence="1">Leaf</tissue>
    </source>
</reference>
<keyword evidence="2" id="KW-1185">Reference proteome</keyword>
<proteinExistence type="predicted"/>